<evidence type="ECO:0000256" key="1">
    <source>
        <dbReference type="SAM" id="MobiDB-lite"/>
    </source>
</evidence>
<gene>
    <name evidence="2" type="ORF">CR513_36276</name>
</gene>
<accession>A0A371FXV2</accession>
<proteinExistence type="predicted"/>
<dbReference type="Proteomes" id="UP000257109">
    <property type="component" value="Unassembled WGS sequence"/>
</dbReference>
<protein>
    <submittedName>
        <fullName evidence="2">Uncharacterized protein</fullName>
    </submittedName>
</protein>
<evidence type="ECO:0000313" key="2">
    <source>
        <dbReference type="EMBL" id="RDX82883.1"/>
    </source>
</evidence>
<feature type="region of interest" description="Disordered" evidence="1">
    <location>
        <begin position="79"/>
        <end position="99"/>
    </location>
</feature>
<keyword evidence="3" id="KW-1185">Reference proteome</keyword>
<feature type="non-terminal residue" evidence="2">
    <location>
        <position position="1"/>
    </location>
</feature>
<name>A0A371FXV2_MUCPR</name>
<comment type="caution">
    <text evidence="2">The sequence shown here is derived from an EMBL/GenBank/DDBJ whole genome shotgun (WGS) entry which is preliminary data.</text>
</comment>
<reference evidence="2" key="1">
    <citation type="submission" date="2018-05" db="EMBL/GenBank/DDBJ databases">
        <title>Draft genome of Mucuna pruriens seed.</title>
        <authorList>
            <person name="Nnadi N.E."/>
            <person name="Vos R."/>
            <person name="Hasami M.H."/>
            <person name="Devisetty U.K."/>
            <person name="Aguiy J.C."/>
        </authorList>
    </citation>
    <scope>NUCLEOTIDE SEQUENCE [LARGE SCALE GENOMIC DNA]</scope>
    <source>
        <strain evidence="2">JCA_2017</strain>
    </source>
</reference>
<dbReference type="EMBL" id="QJKJ01007520">
    <property type="protein sequence ID" value="RDX82883.1"/>
    <property type="molecule type" value="Genomic_DNA"/>
</dbReference>
<organism evidence="2 3">
    <name type="scientific">Mucuna pruriens</name>
    <name type="common">Velvet bean</name>
    <name type="synonym">Dolichos pruriens</name>
    <dbReference type="NCBI Taxonomy" id="157652"/>
    <lineage>
        <taxon>Eukaryota</taxon>
        <taxon>Viridiplantae</taxon>
        <taxon>Streptophyta</taxon>
        <taxon>Embryophyta</taxon>
        <taxon>Tracheophyta</taxon>
        <taxon>Spermatophyta</taxon>
        <taxon>Magnoliopsida</taxon>
        <taxon>eudicotyledons</taxon>
        <taxon>Gunneridae</taxon>
        <taxon>Pentapetalae</taxon>
        <taxon>rosids</taxon>
        <taxon>fabids</taxon>
        <taxon>Fabales</taxon>
        <taxon>Fabaceae</taxon>
        <taxon>Papilionoideae</taxon>
        <taxon>50 kb inversion clade</taxon>
        <taxon>NPAAA clade</taxon>
        <taxon>indigoferoid/millettioid clade</taxon>
        <taxon>Phaseoleae</taxon>
        <taxon>Mucuna</taxon>
    </lineage>
</organism>
<evidence type="ECO:0000313" key="3">
    <source>
        <dbReference type="Proteomes" id="UP000257109"/>
    </source>
</evidence>
<dbReference type="AlphaFoldDB" id="A0A371FXV2"/>
<sequence length="99" mass="11198">MERAGGSMVSVWKIPQYSLNRNPRLHQLFLTLLLRQSGYPMLYPPSEESMTPLIVHEFGPHHTRILLNDVAQGPCSIKGKETIEGGNKEEDLKRELEAA</sequence>